<evidence type="ECO:0000313" key="1">
    <source>
        <dbReference type="EMBL" id="MCE2597213.1"/>
    </source>
</evidence>
<dbReference type="RefSeq" id="WP_233054966.1">
    <property type="nucleotide sequence ID" value="NZ_JAIMJA010000035.1"/>
</dbReference>
<comment type="caution">
    <text evidence="1">The sequence shown here is derived from an EMBL/GenBank/DDBJ whole genome shotgun (WGS) entry which is preliminary data.</text>
</comment>
<reference evidence="1 2" key="1">
    <citation type="journal article" date="2022" name="Environ. Microbiol. Rep.">
        <title>Eco-phylogenetic analyses reveal divergent evolution of vitamin B12 metabolism in the marine bacterial family 'Psychromonadaceae'.</title>
        <authorList>
            <person name="Jin X."/>
            <person name="Yang Y."/>
            <person name="Cao H."/>
            <person name="Gao B."/>
            <person name="Zhao Z."/>
        </authorList>
    </citation>
    <scope>NUCLEOTIDE SEQUENCE [LARGE SCALE GENOMIC DNA]</scope>
    <source>
        <strain evidence="1 2">MKS20</strain>
    </source>
</reference>
<gene>
    <name evidence="1" type="ORF">K6Y31_20780</name>
</gene>
<dbReference type="Proteomes" id="UP001201273">
    <property type="component" value="Unassembled WGS sequence"/>
</dbReference>
<accession>A0ABS8WHK5</accession>
<organism evidence="1 2">
    <name type="scientific">Motilimonas cestriensis</name>
    <dbReference type="NCBI Taxonomy" id="2742685"/>
    <lineage>
        <taxon>Bacteria</taxon>
        <taxon>Pseudomonadati</taxon>
        <taxon>Pseudomonadota</taxon>
        <taxon>Gammaproteobacteria</taxon>
        <taxon>Alteromonadales</taxon>
        <taxon>Alteromonadales genera incertae sedis</taxon>
        <taxon>Motilimonas</taxon>
    </lineage>
</organism>
<name>A0ABS8WHK5_9GAMM</name>
<protein>
    <submittedName>
        <fullName evidence="1">Uncharacterized protein</fullName>
    </submittedName>
</protein>
<keyword evidence="2" id="KW-1185">Reference proteome</keyword>
<dbReference type="EMBL" id="JAIMJA010000035">
    <property type="protein sequence ID" value="MCE2597213.1"/>
    <property type="molecule type" value="Genomic_DNA"/>
</dbReference>
<evidence type="ECO:0000313" key="2">
    <source>
        <dbReference type="Proteomes" id="UP001201273"/>
    </source>
</evidence>
<proteinExistence type="predicted"/>
<sequence>MILQNNTPFTHHGGPIQLGIIGSGTAQLMWLTFDGPVNVGDPLTEGTHKDTLAAGNYQVATNNVTVVKS</sequence>